<proteinExistence type="predicted"/>
<dbReference type="OrthoDB" id="360585at2759"/>
<evidence type="ECO:0000256" key="3">
    <source>
        <dbReference type="ARBA" id="ARBA00022840"/>
    </source>
</evidence>
<dbReference type="PANTHER" id="PTHR22594">
    <property type="entry name" value="ASPARTYL/LYSYL-TRNA SYNTHETASE"/>
    <property type="match status" value="1"/>
</dbReference>
<dbReference type="EMBL" id="JABEBT010000002">
    <property type="protein sequence ID" value="KAF7640001.1"/>
    <property type="molecule type" value="Genomic_DNA"/>
</dbReference>
<keyword evidence="5" id="KW-0030">Aminoacyl-tRNA synthetase</keyword>
<protein>
    <submittedName>
        <fullName evidence="7">AA_TRNA_LIGASE_II domain-containing protein</fullName>
    </submittedName>
</protein>
<evidence type="ECO:0000256" key="5">
    <source>
        <dbReference type="ARBA" id="ARBA00023146"/>
    </source>
</evidence>
<dbReference type="Gene3D" id="3.30.930.10">
    <property type="entry name" value="Bira Bifunctional Protein, Domain 2"/>
    <property type="match status" value="1"/>
</dbReference>
<dbReference type="AlphaFoldDB" id="A0A8T0A1P4"/>
<evidence type="ECO:0000256" key="1">
    <source>
        <dbReference type="ARBA" id="ARBA00022598"/>
    </source>
</evidence>
<sequence>MLFQKILQLQIFRKFNVLSSSIRINDLLNESEPIRDIVIQGWVRHAQRFGKMLFLKLNDGTCHHQLQAVVPRTICHTVHVGSALRLRGHWVPSIGKQQQMEFLAEQCLFVNESSEFVGEGKDKDALRLIPHLRPKTLEFAAILRMRSRLNFLIHKFFNDRHFIHIDTPMFSQNDCEGAGEAFSATCSGENFFGDIQKPFLPVSAQLHLEAMSSSLGNVYTISPIFRANPSQTRQHLAEFKMLEVECAFMDSFEQLCTNVEEFLCFIISSTEPSLQIGDFEASSPFCQSLNIFKILAECLIKKPFPRISFTEASKLLGRKPEEDTKQLSKKDELDLVDAFGGPVFVTHFLADQKPFYMRRTEDGKYTESFDLLAPFVGELAGGSVHLRCYGYPRSAGFGIGVDRLMQSLFGIGNIKDTIPFPRWSNQTIKC</sequence>
<reference evidence="7" key="1">
    <citation type="journal article" date="2020" name="Ecol. Evol.">
        <title>Genome structure and content of the rice root-knot nematode (Meloidogyne graminicola).</title>
        <authorList>
            <person name="Phan N.T."/>
            <person name="Danchin E.G.J."/>
            <person name="Klopp C."/>
            <person name="Perfus-Barbeoch L."/>
            <person name="Kozlowski D.K."/>
            <person name="Koutsovoulos G.D."/>
            <person name="Lopez-Roques C."/>
            <person name="Bouchez O."/>
            <person name="Zahm M."/>
            <person name="Besnard G."/>
            <person name="Bellafiore S."/>
        </authorList>
    </citation>
    <scope>NUCLEOTIDE SEQUENCE</scope>
    <source>
        <strain evidence="7">VN-18</strain>
    </source>
</reference>
<comment type="caution">
    <text evidence="7">The sequence shown here is derived from an EMBL/GenBank/DDBJ whole genome shotgun (WGS) entry which is preliminary data.</text>
</comment>
<dbReference type="CDD" id="cd04318">
    <property type="entry name" value="EcAsnRS_like_N"/>
    <property type="match status" value="1"/>
</dbReference>
<dbReference type="Gene3D" id="2.40.50.140">
    <property type="entry name" value="Nucleic acid-binding proteins"/>
    <property type="match status" value="1"/>
</dbReference>
<keyword evidence="4" id="KW-0648">Protein biosynthesis</keyword>
<dbReference type="Proteomes" id="UP000605970">
    <property type="component" value="Unassembled WGS sequence"/>
</dbReference>
<dbReference type="InterPro" id="IPR004364">
    <property type="entry name" value="Aa-tRNA-synt_II"/>
</dbReference>
<evidence type="ECO:0000313" key="7">
    <source>
        <dbReference type="EMBL" id="KAF7640001.1"/>
    </source>
</evidence>
<evidence type="ECO:0000256" key="2">
    <source>
        <dbReference type="ARBA" id="ARBA00022741"/>
    </source>
</evidence>
<feature type="domain" description="Aminoacyl-transfer RNA synthetases class-II family profile" evidence="6">
    <location>
        <begin position="143"/>
        <end position="419"/>
    </location>
</feature>
<evidence type="ECO:0000313" key="8">
    <source>
        <dbReference type="Proteomes" id="UP000605970"/>
    </source>
</evidence>
<keyword evidence="1" id="KW-0436">Ligase</keyword>
<dbReference type="SUPFAM" id="SSF55681">
    <property type="entry name" value="Class II aaRS and biotin synthetases"/>
    <property type="match status" value="1"/>
</dbReference>
<dbReference type="GO" id="GO:0005739">
    <property type="term" value="C:mitochondrion"/>
    <property type="evidence" value="ECO:0007669"/>
    <property type="project" value="TreeGrafter"/>
</dbReference>
<dbReference type="PROSITE" id="PS50862">
    <property type="entry name" value="AA_TRNA_LIGASE_II"/>
    <property type="match status" value="1"/>
</dbReference>
<dbReference type="InterPro" id="IPR045864">
    <property type="entry name" value="aa-tRNA-synth_II/BPL/LPL"/>
</dbReference>
<evidence type="ECO:0000256" key="4">
    <source>
        <dbReference type="ARBA" id="ARBA00022917"/>
    </source>
</evidence>
<name>A0A8T0A1P4_9BILA</name>
<dbReference type="InterPro" id="IPR006195">
    <property type="entry name" value="aa-tRNA-synth_II"/>
</dbReference>
<dbReference type="GO" id="GO:0004816">
    <property type="term" value="F:asparagine-tRNA ligase activity"/>
    <property type="evidence" value="ECO:0007669"/>
    <property type="project" value="TreeGrafter"/>
</dbReference>
<accession>A0A8T0A1P4</accession>
<dbReference type="Pfam" id="PF00152">
    <property type="entry name" value="tRNA-synt_2"/>
    <property type="match status" value="2"/>
</dbReference>
<keyword evidence="2" id="KW-0547">Nucleotide-binding</keyword>
<dbReference type="GO" id="GO:0006421">
    <property type="term" value="P:asparaginyl-tRNA aminoacylation"/>
    <property type="evidence" value="ECO:0007669"/>
    <property type="project" value="TreeGrafter"/>
</dbReference>
<keyword evidence="8" id="KW-1185">Reference proteome</keyword>
<gene>
    <name evidence="7" type="ORF">Mgra_00000445</name>
</gene>
<dbReference type="SUPFAM" id="SSF50249">
    <property type="entry name" value="Nucleic acid-binding proteins"/>
    <property type="match status" value="1"/>
</dbReference>
<dbReference type="GO" id="GO:0005524">
    <property type="term" value="F:ATP binding"/>
    <property type="evidence" value="ECO:0007669"/>
    <property type="project" value="UniProtKB-KW"/>
</dbReference>
<dbReference type="PANTHER" id="PTHR22594:SF34">
    <property type="entry name" value="ASPARAGINE--TRNA LIGASE, MITOCHONDRIAL-RELATED"/>
    <property type="match status" value="1"/>
</dbReference>
<evidence type="ECO:0000259" key="6">
    <source>
        <dbReference type="PROSITE" id="PS50862"/>
    </source>
</evidence>
<dbReference type="InterPro" id="IPR012340">
    <property type="entry name" value="NA-bd_OB-fold"/>
</dbReference>
<keyword evidence="3" id="KW-0067">ATP-binding</keyword>
<organism evidence="7 8">
    <name type="scientific">Meloidogyne graminicola</name>
    <dbReference type="NCBI Taxonomy" id="189291"/>
    <lineage>
        <taxon>Eukaryota</taxon>
        <taxon>Metazoa</taxon>
        <taxon>Ecdysozoa</taxon>
        <taxon>Nematoda</taxon>
        <taxon>Chromadorea</taxon>
        <taxon>Rhabditida</taxon>
        <taxon>Tylenchina</taxon>
        <taxon>Tylenchomorpha</taxon>
        <taxon>Tylenchoidea</taxon>
        <taxon>Meloidogynidae</taxon>
        <taxon>Meloidogyninae</taxon>
        <taxon>Meloidogyne</taxon>
    </lineage>
</organism>